<dbReference type="Proteomes" id="UP000214646">
    <property type="component" value="Unassembled WGS sequence"/>
</dbReference>
<feature type="domain" description="Sialidase" evidence="2">
    <location>
        <begin position="38"/>
        <end position="347"/>
    </location>
</feature>
<protein>
    <submittedName>
        <fullName evidence="3">Sialidase</fullName>
    </submittedName>
</protein>
<keyword evidence="4" id="KW-1185">Reference proteome</keyword>
<keyword evidence="1" id="KW-0732">Signal</keyword>
<evidence type="ECO:0000313" key="3">
    <source>
        <dbReference type="EMBL" id="OWK37619.1"/>
    </source>
</evidence>
<dbReference type="EMBL" id="NIDE01000014">
    <property type="protein sequence ID" value="OWK37619.1"/>
    <property type="molecule type" value="Genomic_DNA"/>
</dbReference>
<name>A0A225DK96_9BACT</name>
<dbReference type="InterPro" id="IPR011040">
    <property type="entry name" value="Sialidase"/>
</dbReference>
<dbReference type="OrthoDB" id="9807193at2"/>
<dbReference type="PANTHER" id="PTHR43752">
    <property type="entry name" value="BNR/ASP-BOX REPEAT FAMILY PROTEIN"/>
    <property type="match status" value="1"/>
</dbReference>
<feature type="signal peptide" evidence="1">
    <location>
        <begin position="1"/>
        <end position="21"/>
    </location>
</feature>
<evidence type="ECO:0000259" key="2">
    <source>
        <dbReference type="Pfam" id="PF13088"/>
    </source>
</evidence>
<dbReference type="PANTHER" id="PTHR43752:SF2">
    <property type="entry name" value="BNR_ASP-BOX REPEAT FAMILY PROTEIN"/>
    <property type="match status" value="1"/>
</dbReference>
<organism evidence="3 4">
    <name type="scientific">Fimbriiglobus ruber</name>
    <dbReference type="NCBI Taxonomy" id="1908690"/>
    <lineage>
        <taxon>Bacteria</taxon>
        <taxon>Pseudomonadati</taxon>
        <taxon>Planctomycetota</taxon>
        <taxon>Planctomycetia</taxon>
        <taxon>Gemmatales</taxon>
        <taxon>Gemmataceae</taxon>
        <taxon>Fimbriiglobus</taxon>
    </lineage>
</organism>
<dbReference type="Gene3D" id="2.120.10.10">
    <property type="match status" value="1"/>
</dbReference>
<sequence>MRGYRWSLLLVLTLALPAAGADPTPAFSLPTVDLNDQTERQVIVDRQPGQYLGHPTTVLLEDGKTILCVYPKGHGKGAIVYKKSEDGGKTWSARLPTPKSWETSLETPTIHRVVDAAGKKRLIVFSGLYPVRLASSEDDGATWTELKTVGDWGGIVAMASVIELKTAGHYLALFHDDGRYIAKGGKAAGTFTLYKTFSADGGLTWSKPEAVFVSNQVHLCEPGAVRSPDGKQIAVLLRENKRVKNSHVIFSDDEGKTWTEPRELPGSLTGDRHVAKYGPDGRLFISFRDIPRKGVKSPTEGDWVGWVGTYDDIVKNRDGQYRVRFKKNYDRWDCAYPGVEQLPDGTFVVTTYGHWTAKEPAYILSERFTLKELDEAARKVAPGAVGPAAKQEK</sequence>
<evidence type="ECO:0000313" key="4">
    <source>
        <dbReference type="Proteomes" id="UP000214646"/>
    </source>
</evidence>
<dbReference type="InterPro" id="IPR036278">
    <property type="entry name" value="Sialidase_sf"/>
</dbReference>
<proteinExistence type="predicted"/>
<reference evidence="4" key="1">
    <citation type="submission" date="2017-06" db="EMBL/GenBank/DDBJ databases">
        <title>Genome analysis of Fimbriiglobus ruber SP5, the first member of the order Planctomycetales with confirmed chitinolytic capability.</title>
        <authorList>
            <person name="Ravin N.V."/>
            <person name="Rakitin A.L."/>
            <person name="Ivanova A.A."/>
            <person name="Beletsky A.V."/>
            <person name="Kulichevskaya I.S."/>
            <person name="Mardanov A.V."/>
            <person name="Dedysh S.N."/>
        </authorList>
    </citation>
    <scope>NUCLEOTIDE SEQUENCE [LARGE SCALE GENOMIC DNA]</scope>
    <source>
        <strain evidence="4">SP5</strain>
    </source>
</reference>
<dbReference type="Pfam" id="PF13088">
    <property type="entry name" value="BNR_2"/>
    <property type="match status" value="1"/>
</dbReference>
<dbReference type="SUPFAM" id="SSF50939">
    <property type="entry name" value="Sialidases"/>
    <property type="match status" value="1"/>
</dbReference>
<dbReference type="CDD" id="cd15482">
    <property type="entry name" value="Sialidase_non-viral"/>
    <property type="match status" value="1"/>
</dbReference>
<feature type="chain" id="PRO_5012894992" evidence="1">
    <location>
        <begin position="22"/>
        <end position="393"/>
    </location>
</feature>
<gene>
    <name evidence="3" type="ORF">FRUB_06739</name>
</gene>
<evidence type="ECO:0000256" key="1">
    <source>
        <dbReference type="SAM" id="SignalP"/>
    </source>
</evidence>
<dbReference type="RefSeq" id="WP_088257496.1">
    <property type="nucleotide sequence ID" value="NZ_NIDE01000014.1"/>
</dbReference>
<comment type="caution">
    <text evidence="3">The sequence shown here is derived from an EMBL/GenBank/DDBJ whole genome shotgun (WGS) entry which is preliminary data.</text>
</comment>
<accession>A0A225DK96</accession>
<dbReference type="AlphaFoldDB" id="A0A225DK96"/>